<keyword evidence="15 17" id="KW-0472">Membrane</keyword>
<dbReference type="GO" id="GO:0042773">
    <property type="term" value="P:ATP synthesis coupled electron transport"/>
    <property type="evidence" value="ECO:0007669"/>
    <property type="project" value="InterPro"/>
</dbReference>
<evidence type="ECO:0000256" key="5">
    <source>
        <dbReference type="ARBA" id="ARBA00021006"/>
    </source>
</evidence>
<feature type="transmembrane region" description="Helical" evidence="17">
    <location>
        <begin position="365"/>
        <end position="389"/>
    </location>
</feature>
<evidence type="ECO:0000313" key="19">
    <source>
        <dbReference type="EMBL" id="URW97660.1"/>
    </source>
</evidence>
<dbReference type="GO" id="GO:0008137">
    <property type="term" value="F:NADH dehydrogenase (ubiquinone) activity"/>
    <property type="evidence" value="ECO:0007669"/>
    <property type="project" value="UniProtKB-UniRule"/>
</dbReference>
<keyword evidence="6 17" id="KW-0813">Transport</keyword>
<dbReference type="PANTHER" id="PTHR43507">
    <property type="entry name" value="NADH-UBIQUINONE OXIDOREDUCTASE CHAIN 4"/>
    <property type="match status" value="1"/>
</dbReference>
<keyword evidence="8 17" id="KW-0812">Transmembrane</keyword>
<evidence type="ECO:0000256" key="11">
    <source>
        <dbReference type="ARBA" id="ARBA00022989"/>
    </source>
</evidence>
<feature type="transmembrane region" description="Helical" evidence="17">
    <location>
        <begin position="80"/>
        <end position="97"/>
    </location>
</feature>
<organism evidence="19">
    <name type="scientific">Songthela sp</name>
    <dbReference type="NCBI Taxonomy" id="2946135"/>
    <lineage>
        <taxon>Eukaryota</taxon>
        <taxon>Metazoa</taxon>
        <taxon>Ecdysozoa</taxon>
        <taxon>Arthropoda</taxon>
        <taxon>Chelicerata</taxon>
        <taxon>Arachnida</taxon>
        <taxon>Araneae</taxon>
        <taxon>Mesothelae</taxon>
        <taxon>Liphistiidae</taxon>
        <taxon>Songthela</taxon>
    </lineage>
</organism>
<evidence type="ECO:0000256" key="13">
    <source>
        <dbReference type="ARBA" id="ARBA00023075"/>
    </source>
</evidence>
<comment type="similarity">
    <text evidence="3 17">Belongs to the complex I subunit 4 family.</text>
</comment>
<evidence type="ECO:0000256" key="7">
    <source>
        <dbReference type="ARBA" id="ARBA00022660"/>
    </source>
</evidence>
<evidence type="ECO:0000256" key="1">
    <source>
        <dbReference type="ARBA" id="ARBA00003257"/>
    </source>
</evidence>
<evidence type="ECO:0000256" key="9">
    <source>
        <dbReference type="ARBA" id="ARBA00022967"/>
    </source>
</evidence>
<evidence type="ECO:0000256" key="17">
    <source>
        <dbReference type="RuleBase" id="RU003297"/>
    </source>
</evidence>
<keyword evidence="9" id="KW-1278">Translocase</keyword>
<feature type="transmembrane region" description="Helical" evidence="17">
    <location>
        <begin position="205"/>
        <end position="228"/>
    </location>
</feature>
<feature type="transmembrane region" description="Helical" evidence="17">
    <location>
        <begin position="291"/>
        <end position="311"/>
    </location>
</feature>
<evidence type="ECO:0000256" key="3">
    <source>
        <dbReference type="ARBA" id="ARBA00009025"/>
    </source>
</evidence>
<dbReference type="GO" id="GO:0048039">
    <property type="term" value="F:ubiquinone binding"/>
    <property type="evidence" value="ECO:0007669"/>
    <property type="project" value="TreeGrafter"/>
</dbReference>
<evidence type="ECO:0000256" key="2">
    <source>
        <dbReference type="ARBA" id="ARBA00004225"/>
    </source>
</evidence>
<comment type="catalytic activity">
    <reaction evidence="16 17">
        <text>a ubiquinone + NADH + 5 H(+)(in) = a ubiquinol + NAD(+) + 4 H(+)(out)</text>
        <dbReference type="Rhea" id="RHEA:29091"/>
        <dbReference type="Rhea" id="RHEA-COMP:9565"/>
        <dbReference type="Rhea" id="RHEA-COMP:9566"/>
        <dbReference type="ChEBI" id="CHEBI:15378"/>
        <dbReference type="ChEBI" id="CHEBI:16389"/>
        <dbReference type="ChEBI" id="CHEBI:17976"/>
        <dbReference type="ChEBI" id="CHEBI:57540"/>
        <dbReference type="ChEBI" id="CHEBI:57945"/>
        <dbReference type="EC" id="7.1.1.2"/>
    </reaction>
</comment>
<evidence type="ECO:0000256" key="4">
    <source>
        <dbReference type="ARBA" id="ARBA00012944"/>
    </source>
</evidence>
<dbReference type="InterPro" id="IPR001750">
    <property type="entry name" value="ND/Mrp_TM"/>
</dbReference>
<protein>
    <recommendedName>
        <fullName evidence="5 17">NADH-ubiquinone oxidoreductase chain 4</fullName>
        <ecNumber evidence="4 17">7.1.1.2</ecNumber>
    </recommendedName>
</protein>
<evidence type="ECO:0000259" key="18">
    <source>
        <dbReference type="Pfam" id="PF00361"/>
    </source>
</evidence>
<comment type="function">
    <text evidence="17">Core subunit of the mitochondrial membrane respiratory chain NADH dehydrogenase (Complex I) which catalyzes electron transfer from NADH through the respiratory chain, using ubiquinone as an electron acceptor. Essential for the catalytic activity and assembly of complex I.</text>
</comment>
<feature type="transmembrane region" description="Helical" evidence="17">
    <location>
        <begin position="171"/>
        <end position="193"/>
    </location>
</feature>
<gene>
    <name evidence="19" type="primary">ND4</name>
</gene>
<reference evidence="19" key="1">
    <citation type="journal article" date="2022" name="Zool. Res.">
        <title>Mitochondrial phylogenomics provides insights into the phylogeny and evolution of spiders (Arthropoda: Araneae).</title>
        <authorList>
            <person name="Li M."/>
            <person name="Chen W.-T."/>
            <person name="Zhang Q.-L."/>
            <person name="Liu M."/>
            <person name="Xing C.-W."/>
            <person name="Cao Y."/>
            <person name="Luo F.-Z."/>
            <person name="Yuan M.-L."/>
        </authorList>
    </citation>
    <scope>NUCLEOTIDE SEQUENCE</scope>
</reference>
<evidence type="ECO:0000256" key="16">
    <source>
        <dbReference type="ARBA" id="ARBA00049551"/>
    </source>
</evidence>
<sequence length="434" mass="49599">MMLEIFLSISLILMSKNFFVVVIGLILGLMFSNLLLWNENFISSASGSIGGDLMSNLMVLLSFFLCLMMVISANNQLKKMFLFGMMLFFLMLSFLFLDLLGFYISFEAVLIPTVMLILGMGVQKERIQAGIYMLFYTVFGSLPLLLGLIFVSKFSLNYLYLNIMNMGWDVYWWMMFIIAFLMKMPMFLVHLWLPKAHVEAPVEGSMILAGVLLKLGGYGILRIFPMIWIKMFWWSGYFMSLGLLGGFFTSLICFRQSDLKSLIAYSSVSHMGLMLSGMMLCSSLGLNGSLLMMLGHGVCSSSLFYLVNLFYERLYSRSMVVLKSMMLLFPSLSFWWFLFSSINMSAPPSLNLISEVLFMMGLLSWGHYLILGLALVSFFCAMFSIFMFSCTHHGKGLFFQSIDFIKIKEFNIIFVHGILLMTLILKVEIFLDWV</sequence>
<geneLocation type="mitochondrion" evidence="19"/>
<dbReference type="EMBL" id="MW822557">
    <property type="protein sequence ID" value="URW97660.1"/>
    <property type="molecule type" value="Genomic_DNA"/>
</dbReference>
<accession>A0A8X8M160</accession>
<keyword evidence="14 17" id="KW-0496">Mitochondrion</keyword>
<dbReference type="PRINTS" id="PR01437">
    <property type="entry name" value="NUOXDRDTASE4"/>
</dbReference>
<evidence type="ECO:0000256" key="12">
    <source>
        <dbReference type="ARBA" id="ARBA00023027"/>
    </source>
</evidence>
<keyword evidence="7 17" id="KW-0679">Respiratory chain</keyword>
<name>A0A8X8M160_9ARAC</name>
<keyword evidence="13 17" id="KW-0830">Ubiquinone</keyword>
<feature type="transmembrane region" description="Helical" evidence="17">
    <location>
        <begin position="234"/>
        <end position="255"/>
    </location>
</feature>
<feature type="transmembrane region" description="Helical" evidence="17">
    <location>
        <begin position="262"/>
        <end position="285"/>
    </location>
</feature>
<evidence type="ECO:0000256" key="10">
    <source>
        <dbReference type="ARBA" id="ARBA00022982"/>
    </source>
</evidence>
<evidence type="ECO:0000256" key="8">
    <source>
        <dbReference type="ARBA" id="ARBA00022692"/>
    </source>
</evidence>
<keyword evidence="11 17" id="KW-1133">Transmembrane helix</keyword>
<dbReference type="GO" id="GO:0003954">
    <property type="term" value="F:NADH dehydrogenase activity"/>
    <property type="evidence" value="ECO:0007669"/>
    <property type="project" value="TreeGrafter"/>
</dbReference>
<dbReference type="PANTHER" id="PTHR43507:SF20">
    <property type="entry name" value="NADH-UBIQUINONE OXIDOREDUCTASE CHAIN 4"/>
    <property type="match status" value="1"/>
</dbReference>
<evidence type="ECO:0000256" key="14">
    <source>
        <dbReference type="ARBA" id="ARBA00023128"/>
    </source>
</evidence>
<dbReference type="InterPro" id="IPR003918">
    <property type="entry name" value="NADH_UbQ_OxRdtase"/>
</dbReference>
<dbReference type="AlphaFoldDB" id="A0A8X8M160"/>
<keyword evidence="12 17" id="KW-0520">NAD</keyword>
<feature type="transmembrane region" description="Helical" evidence="17">
    <location>
        <begin position="410"/>
        <end position="431"/>
    </location>
</feature>
<dbReference type="EC" id="7.1.1.2" evidence="4 17"/>
<feature type="transmembrane region" description="Helical" evidence="17">
    <location>
        <begin position="103"/>
        <end position="122"/>
    </location>
</feature>
<proteinExistence type="inferred from homology"/>
<feature type="transmembrane region" description="Helical" evidence="17">
    <location>
        <begin position="320"/>
        <end position="339"/>
    </location>
</feature>
<evidence type="ECO:0000256" key="6">
    <source>
        <dbReference type="ARBA" id="ARBA00022448"/>
    </source>
</evidence>
<feature type="transmembrane region" description="Helical" evidence="17">
    <location>
        <begin position="18"/>
        <end position="37"/>
    </location>
</feature>
<evidence type="ECO:0000256" key="15">
    <source>
        <dbReference type="ARBA" id="ARBA00023136"/>
    </source>
</evidence>
<comment type="function">
    <text evidence="1">Core subunit of the mitochondrial membrane respiratory chain NADH dehydrogenase (Complex I) that is believed to belong to the minimal assembly required for catalysis. Complex I functions in the transfer of electrons from NADH to the respiratory chain. The immediate electron acceptor for the enzyme is believed to be ubiquinone.</text>
</comment>
<feature type="domain" description="NADH:quinone oxidoreductase/Mrp antiporter transmembrane" evidence="18">
    <location>
        <begin position="98"/>
        <end position="376"/>
    </location>
</feature>
<feature type="transmembrane region" description="Helical" evidence="17">
    <location>
        <begin position="57"/>
        <end position="73"/>
    </location>
</feature>
<dbReference type="GO" id="GO:0031966">
    <property type="term" value="C:mitochondrial membrane"/>
    <property type="evidence" value="ECO:0007669"/>
    <property type="project" value="UniProtKB-SubCell"/>
</dbReference>
<feature type="transmembrane region" description="Helical" evidence="17">
    <location>
        <begin position="129"/>
        <end position="151"/>
    </location>
</feature>
<comment type="subcellular location">
    <subcellularLocation>
        <location evidence="2 17">Mitochondrion membrane</location>
        <topology evidence="2 17">Multi-pass membrane protein</topology>
    </subcellularLocation>
</comment>
<keyword evidence="10 17" id="KW-0249">Electron transport</keyword>
<dbReference type="Pfam" id="PF00361">
    <property type="entry name" value="Proton_antipo_M"/>
    <property type="match status" value="1"/>
</dbReference>
<dbReference type="GO" id="GO:0015990">
    <property type="term" value="P:electron transport coupled proton transport"/>
    <property type="evidence" value="ECO:0007669"/>
    <property type="project" value="TreeGrafter"/>
</dbReference>